<evidence type="ECO:0000256" key="5">
    <source>
        <dbReference type="ARBA" id="ARBA00023065"/>
    </source>
</evidence>
<keyword evidence="1 8" id="KW-0813">Transport</keyword>
<proteinExistence type="inferred from homology"/>
<comment type="caution">
    <text evidence="12">The sequence shown here is derived from an EMBL/GenBank/DDBJ whole genome shotgun (WGS) entry which is preliminary data.</text>
</comment>
<feature type="domain" description="NqrA N-terminal barrel-sandwich hybrid" evidence="9">
    <location>
        <begin position="54"/>
        <end position="146"/>
    </location>
</feature>
<dbReference type="InterPro" id="IPR056147">
    <property type="entry name" value="NQRA_N"/>
</dbReference>
<dbReference type="NCBIfam" id="NF003761">
    <property type="entry name" value="PRK05352.1-4"/>
    <property type="match status" value="1"/>
</dbReference>
<protein>
    <recommendedName>
        <fullName evidence="8">Na(+)-translocating NADH-quinone reductase subunit A</fullName>
        <shortName evidence="8">Na(+)-NQR subunit A</shortName>
        <shortName evidence="8">Na(+)-translocating NQR subunit A</shortName>
        <ecNumber evidence="8">7.2.1.1</ecNumber>
    </recommendedName>
    <alternativeName>
        <fullName evidence="8">NQR complex subunit A</fullName>
    </alternativeName>
    <alternativeName>
        <fullName evidence="8">NQR-1 subunit A</fullName>
    </alternativeName>
</protein>
<evidence type="ECO:0000259" key="11">
    <source>
        <dbReference type="Pfam" id="PF24836"/>
    </source>
</evidence>
<dbReference type="InterPro" id="IPR056148">
    <property type="entry name" value="NQRA_2nd"/>
</dbReference>
<dbReference type="EMBL" id="JAHVHU010000004">
    <property type="protein sequence ID" value="MBY5957252.1"/>
    <property type="molecule type" value="Genomic_DNA"/>
</dbReference>
<dbReference type="InterPro" id="IPR022615">
    <property type="entry name" value="NqrA_C_domain"/>
</dbReference>
<dbReference type="NCBIfam" id="TIGR01936">
    <property type="entry name" value="nqrA"/>
    <property type="match status" value="1"/>
</dbReference>
<dbReference type="AlphaFoldDB" id="A0A953L641"/>
<keyword evidence="2 8" id="KW-1278">Translocase</keyword>
<evidence type="ECO:0000256" key="3">
    <source>
        <dbReference type="ARBA" id="ARBA00023027"/>
    </source>
</evidence>
<evidence type="ECO:0000259" key="10">
    <source>
        <dbReference type="Pfam" id="PF11973"/>
    </source>
</evidence>
<gene>
    <name evidence="8" type="primary">nqrA</name>
    <name evidence="12" type="ORF">KUV50_03830</name>
</gene>
<evidence type="ECO:0000313" key="13">
    <source>
        <dbReference type="Proteomes" id="UP000753961"/>
    </source>
</evidence>
<comment type="catalytic activity">
    <reaction evidence="8">
        <text>a ubiquinone + n Na(+)(in) + NADH + H(+) = a ubiquinol + n Na(+)(out) + NAD(+)</text>
        <dbReference type="Rhea" id="RHEA:47748"/>
        <dbReference type="Rhea" id="RHEA-COMP:9565"/>
        <dbReference type="Rhea" id="RHEA-COMP:9566"/>
        <dbReference type="ChEBI" id="CHEBI:15378"/>
        <dbReference type="ChEBI" id="CHEBI:16389"/>
        <dbReference type="ChEBI" id="CHEBI:17976"/>
        <dbReference type="ChEBI" id="CHEBI:29101"/>
        <dbReference type="ChEBI" id="CHEBI:57540"/>
        <dbReference type="ChEBI" id="CHEBI:57945"/>
        <dbReference type="EC" id="7.2.1.1"/>
    </reaction>
</comment>
<feature type="domain" description="Na(+)-translocating NADH-quinone reductase subunit A C-terminal" evidence="10">
    <location>
        <begin position="316"/>
        <end position="363"/>
    </location>
</feature>
<keyword evidence="6 8" id="KW-0830">Ubiquinone</keyword>
<evidence type="ECO:0000256" key="2">
    <source>
        <dbReference type="ARBA" id="ARBA00022967"/>
    </source>
</evidence>
<keyword evidence="13" id="KW-1185">Reference proteome</keyword>
<keyword evidence="5 8" id="KW-0406">Ion transport</keyword>
<feature type="domain" description="NqrA second alpha/beta" evidence="11">
    <location>
        <begin position="166"/>
        <end position="307"/>
    </location>
</feature>
<comment type="subunit">
    <text evidence="8">Composed of six subunits; NqrA, NqrB, NqrC, NqrD, NqrE and NqrF.</text>
</comment>
<evidence type="ECO:0000256" key="4">
    <source>
        <dbReference type="ARBA" id="ARBA00023053"/>
    </source>
</evidence>
<comment type="similarity">
    <text evidence="8">Belongs to the NqrA family.</text>
</comment>
<dbReference type="Pfam" id="PF24836">
    <property type="entry name" value="NQRA_2nd"/>
    <property type="match status" value="1"/>
</dbReference>
<dbReference type="GO" id="GO:0016655">
    <property type="term" value="F:oxidoreductase activity, acting on NAD(P)H, quinone or similar compound as acceptor"/>
    <property type="evidence" value="ECO:0007669"/>
    <property type="project" value="UniProtKB-UniRule"/>
</dbReference>
<evidence type="ECO:0000256" key="8">
    <source>
        <dbReference type="HAMAP-Rule" id="MF_00425"/>
    </source>
</evidence>
<dbReference type="InterPro" id="IPR008703">
    <property type="entry name" value="NqrA"/>
</dbReference>
<dbReference type="Pfam" id="PF11973">
    <property type="entry name" value="NQRA_SLBB"/>
    <property type="match status" value="1"/>
</dbReference>
<evidence type="ECO:0000259" key="9">
    <source>
        <dbReference type="Pfam" id="PF05896"/>
    </source>
</evidence>
<evidence type="ECO:0000313" key="12">
    <source>
        <dbReference type="EMBL" id="MBY5957252.1"/>
    </source>
</evidence>
<keyword evidence="4 8" id="KW-0915">Sodium</keyword>
<dbReference type="Pfam" id="PF05896">
    <property type="entry name" value="NQRA_N"/>
    <property type="match status" value="1"/>
</dbReference>
<keyword evidence="3 8" id="KW-0520">NAD</keyword>
<dbReference type="Proteomes" id="UP000753961">
    <property type="component" value="Unassembled WGS sequence"/>
</dbReference>
<evidence type="ECO:0000256" key="1">
    <source>
        <dbReference type="ARBA" id="ARBA00022448"/>
    </source>
</evidence>
<reference evidence="12" key="1">
    <citation type="submission" date="2021-06" db="EMBL/GenBank/DDBJ databases">
        <title>44 bacteria genomes isolated from Dapeng, Shenzhen.</title>
        <authorList>
            <person name="Zheng W."/>
            <person name="Yu S."/>
            <person name="Huang Y."/>
        </authorList>
    </citation>
    <scope>NUCLEOTIDE SEQUENCE</scope>
    <source>
        <strain evidence="12">DP5N28-2</strain>
    </source>
</reference>
<accession>A0A953L641</accession>
<dbReference type="EC" id="7.2.1.1" evidence="8"/>
<keyword evidence="7 8" id="KW-0739">Sodium transport</keyword>
<dbReference type="HAMAP" id="MF_00425">
    <property type="entry name" value="NqrA"/>
    <property type="match status" value="1"/>
</dbReference>
<dbReference type="PANTHER" id="PTHR37839">
    <property type="entry name" value="NA(+)-TRANSLOCATING NADH-QUINONE REDUCTASE SUBUNIT A"/>
    <property type="match status" value="1"/>
</dbReference>
<name>A0A953L641_9BACT</name>
<comment type="function">
    <text evidence="8">NQR complex catalyzes the reduction of ubiquinone-1 to ubiquinol by two successive reactions, coupled with the transport of Na(+) ions from the cytoplasm to the periplasm. NqrA to NqrE are probably involved in the second step, the conversion of ubisemiquinone to ubiquinol.</text>
</comment>
<evidence type="ECO:0000256" key="6">
    <source>
        <dbReference type="ARBA" id="ARBA00023075"/>
    </source>
</evidence>
<organism evidence="12 13">
    <name type="scientific">Membranihabitans marinus</name>
    <dbReference type="NCBI Taxonomy" id="1227546"/>
    <lineage>
        <taxon>Bacteria</taxon>
        <taxon>Pseudomonadati</taxon>
        <taxon>Bacteroidota</taxon>
        <taxon>Saprospiria</taxon>
        <taxon>Saprospirales</taxon>
        <taxon>Saprospiraceae</taxon>
        <taxon>Membranihabitans</taxon>
    </lineage>
</organism>
<evidence type="ECO:0000256" key="7">
    <source>
        <dbReference type="ARBA" id="ARBA00023201"/>
    </source>
</evidence>
<sequence>MVTIGLLLILIVLIIGAVAVASSNVIQIAVQSKQTNYHKDYSEEDGLPSRQVHQLKKGMDILLKGASKNKFTEVHTSRYALQPFNFHNIAPIPKVVVEDGGEVLAGDPLFYDKQHPDVFFVSPVSGEMAGIVRGAKRAVNQVIVLADREIKYKKLNSPDLKSSDRLTIREFLKKNGGWPLFRQRPFNILPDNEGDPRDIFISTFDTAPLAGAMSAKIDGRYEAIQKGVEVLHKLTDGKVYMGIDGRKDAELPRELTEINGVEYHAFDGPHPCGNVGVQIHHIDYIKKGDIVWTIGVQELITLGNMFLLDIYDAQRVINISGNAAHDPHYVKTYLGADLSEIVPESFDDPGIRVISGHVLHGNKKGENPFLDFYTQQVTIIPEGDQYEMFGWLVPQSMRPSASHTYPNFLFKDMKYNVDTNKHGEKRAFVMTGQYEEVLPVDTYPQQFFKGIVTQDIDRMEGLGIYELVEEDVALCEFVCTSKQPLQRILREGLDYMQYEA</sequence>
<dbReference type="GO" id="GO:0006814">
    <property type="term" value="P:sodium ion transport"/>
    <property type="evidence" value="ECO:0007669"/>
    <property type="project" value="UniProtKB-UniRule"/>
</dbReference>
<dbReference type="PANTHER" id="PTHR37839:SF1">
    <property type="entry name" value="NA(+)-TRANSLOCATING NADH-QUINONE REDUCTASE SUBUNIT A"/>
    <property type="match status" value="1"/>
</dbReference>